<keyword evidence="2 4" id="KW-0238">DNA-binding</keyword>
<dbReference type="InterPro" id="IPR001647">
    <property type="entry name" value="HTH_TetR"/>
</dbReference>
<dbReference type="Pfam" id="PF00440">
    <property type="entry name" value="TetR_N"/>
    <property type="match status" value="1"/>
</dbReference>
<name>W0SAA7_9PROT</name>
<dbReference type="KEGG" id="shd:SUTH_00101"/>
<evidence type="ECO:0000313" key="6">
    <source>
        <dbReference type="EMBL" id="BAO27921.1"/>
    </source>
</evidence>
<dbReference type="Gene3D" id="1.10.10.60">
    <property type="entry name" value="Homeodomain-like"/>
    <property type="match status" value="1"/>
</dbReference>
<evidence type="ECO:0000313" key="7">
    <source>
        <dbReference type="Proteomes" id="UP000031637"/>
    </source>
</evidence>
<evidence type="ECO:0000259" key="5">
    <source>
        <dbReference type="PROSITE" id="PS50977"/>
    </source>
</evidence>
<dbReference type="PANTHER" id="PTHR47506:SF6">
    <property type="entry name" value="HTH-TYPE TRANSCRIPTIONAL REPRESSOR NEMR"/>
    <property type="match status" value="1"/>
</dbReference>
<dbReference type="HOGENOM" id="CLU_069356_4_1_4"/>
<dbReference type="InterPro" id="IPR009057">
    <property type="entry name" value="Homeodomain-like_sf"/>
</dbReference>
<dbReference type="InterPro" id="IPR036271">
    <property type="entry name" value="Tet_transcr_reg_TetR-rel_C_sf"/>
</dbReference>
<dbReference type="PROSITE" id="PS50977">
    <property type="entry name" value="HTH_TETR_2"/>
    <property type="match status" value="1"/>
</dbReference>
<dbReference type="PANTHER" id="PTHR47506">
    <property type="entry name" value="TRANSCRIPTIONAL REGULATORY PROTEIN"/>
    <property type="match status" value="1"/>
</dbReference>
<dbReference type="AlphaFoldDB" id="W0SAA7"/>
<evidence type="ECO:0000256" key="2">
    <source>
        <dbReference type="ARBA" id="ARBA00023125"/>
    </source>
</evidence>
<dbReference type="OrthoDB" id="326421at2"/>
<dbReference type="Proteomes" id="UP000031637">
    <property type="component" value="Chromosome"/>
</dbReference>
<dbReference type="STRING" id="1223802.SUTH_00101"/>
<feature type="domain" description="HTH tetR-type" evidence="5">
    <location>
        <begin position="5"/>
        <end position="65"/>
    </location>
</feature>
<dbReference type="SUPFAM" id="SSF48498">
    <property type="entry name" value="Tetracyclin repressor-like, C-terminal domain"/>
    <property type="match status" value="1"/>
</dbReference>
<feature type="DNA-binding region" description="H-T-H motif" evidence="4">
    <location>
        <begin position="28"/>
        <end position="47"/>
    </location>
</feature>
<keyword evidence="3" id="KW-0804">Transcription</keyword>
<keyword evidence="7" id="KW-1185">Reference proteome</keyword>
<dbReference type="SUPFAM" id="SSF46689">
    <property type="entry name" value="Homeodomain-like"/>
    <property type="match status" value="1"/>
</dbReference>
<dbReference type="Gene3D" id="1.10.357.10">
    <property type="entry name" value="Tetracycline Repressor, domain 2"/>
    <property type="match status" value="1"/>
</dbReference>
<evidence type="ECO:0000256" key="3">
    <source>
        <dbReference type="ARBA" id="ARBA00023163"/>
    </source>
</evidence>
<organism evidence="6 7">
    <name type="scientific">Sulfuritalea hydrogenivorans sk43H</name>
    <dbReference type="NCBI Taxonomy" id="1223802"/>
    <lineage>
        <taxon>Bacteria</taxon>
        <taxon>Pseudomonadati</taxon>
        <taxon>Pseudomonadota</taxon>
        <taxon>Betaproteobacteria</taxon>
        <taxon>Nitrosomonadales</taxon>
        <taxon>Sterolibacteriaceae</taxon>
        <taxon>Sulfuritalea</taxon>
    </lineage>
</organism>
<accession>W0SAA7</accession>
<dbReference type="Pfam" id="PF16925">
    <property type="entry name" value="TetR_C_13"/>
    <property type="match status" value="1"/>
</dbReference>
<reference evidence="6 7" key="1">
    <citation type="journal article" date="2014" name="Syst. Appl. Microbiol.">
        <title>Complete genomes of freshwater sulfur oxidizers Sulfuricella denitrificans skB26 and Sulfuritalea hydrogenivorans sk43H: genetic insights into the sulfur oxidation pathway of betaproteobacteria.</title>
        <authorList>
            <person name="Watanabe T."/>
            <person name="Kojima H."/>
            <person name="Fukui M."/>
        </authorList>
    </citation>
    <scope>NUCLEOTIDE SEQUENCE [LARGE SCALE GENOMIC DNA]</scope>
    <source>
        <strain evidence="6">DSM22779</strain>
    </source>
</reference>
<protein>
    <submittedName>
        <fullName evidence="6">Transcriptional regulator</fullName>
    </submittedName>
</protein>
<evidence type="ECO:0000256" key="4">
    <source>
        <dbReference type="PROSITE-ProRule" id="PRU00335"/>
    </source>
</evidence>
<dbReference type="InterPro" id="IPR011075">
    <property type="entry name" value="TetR_C"/>
</dbReference>
<sequence>MGKGEHTRQAILDEALSMASCIGLGSLSIGVLAERTHMSKSGLFAHFGSKEELQLAVLRESQQRFAEVVVRPALRLPRGLARLRAIVVNWLDWTRTCNLPGGCVINAAAAEFDDQPGPLRDEVRNGLLALRRTLAETVTKAVATGELRADTDVEQFVFELNGIYQVTQQSRRLLNDLDADRRALAAFDRLIRDNAVTEEGK</sequence>
<dbReference type="EMBL" id="AP012547">
    <property type="protein sequence ID" value="BAO27921.1"/>
    <property type="molecule type" value="Genomic_DNA"/>
</dbReference>
<gene>
    <name evidence="6" type="ORF">SUTH_00101</name>
</gene>
<dbReference type="GO" id="GO:0003677">
    <property type="term" value="F:DNA binding"/>
    <property type="evidence" value="ECO:0007669"/>
    <property type="project" value="UniProtKB-UniRule"/>
</dbReference>
<evidence type="ECO:0000256" key="1">
    <source>
        <dbReference type="ARBA" id="ARBA00023015"/>
    </source>
</evidence>
<proteinExistence type="predicted"/>
<keyword evidence="1" id="KW-0805">Transcription regulation</keyword>
<dbReference type="RefSeq" id="WP_041096245.1">
    <property type="nucleotide sequence ID" value="NZ_AP012547.1"/>
</dbReference>